<dbReference type="EMBL" id="PKMF04000172">
    <property type="protein sequence ID" value="KAK7845293.1"/>
    <property type="molecule type" value="Genomic_DNA"/>
</dbReference>
<dbReference type="Proteomes" id="UP000237347">
    <property type="component" value="Unassembled WGS sequence"/>
</dbReference>
<feature type="domain" description="DOG1" evidence="2">
    <location>
        <begin position="14"/>
        <end position="130"/>
    </location>
</feature>
<dbReference type="Pfam" id="PF14144">
    <property type="entry name" value="DOG1"/>
    <property type="match status" value="2"/>
</dbReference>
<dbReference type="PROSITE" id="PS51806">
    <property type="entry name" value="DOG1"/>
    <property type="match status" value="2"/>
</dbReference>
<name>A0AAW0L446_QUESU</name>
<accession>A0AAW0L446</accession>
<feature type="coiled-coil region" evidence="1">
    <location>
        <begin position="232"/>
        <end position="266"/>
    </location>
</feature>
<evidence type="ECO:0000313" key="4">
    <source>
        <dbReference type="Proteomes" id="UP000237347"/>
    </source>
</evidence>
<dbReference type="InterPro" id="IPR051886">
    <property type="entry name" value="Seed_Dev/Stress_Resp_Reg"/>
</dbReference>
<comment type="caution">
    <text evidence="3">The sequence shown here is derived from an EMBL/GenBank/DDBJ whole genome shotgun (WGS) entry which is preliminary data.</text>
</comment>
<dbReference type="PANTHER" id="PTHR46354">
    <property type="entry name" value="DOG1 DOMAIN-CONTAINING PROTEIN"/>
    <property type="match status" value="1"/>
</dbReference>
<dbReference type="PANTHER" id="PTHR46354:SF13">
    <property type="entry name" value="PROTEIN DOG1-LIKE 4"/>
    <property type="match status" value="1"/>
</dbReference>
<protein>
    <submittedName>
        <fullName evidence="3">Protein dog1-like 4</fullName>
    </submittedName>
</protein>
<dbReference type="GO" id="GO:0006351">
    <property type="term" value="P:DNA-templated transcription"/>
    <property type="evidence" value="ECO:0007669"/>
    <property type="project" value="InterPro"/>
</dbReference>
<feature type="domain" description="DOG1" evidence="2">
    <location>
        <begin position="134"/>
        <end position="352"/>
    </location>
</feature>
<gene>
    <name evidence="3" type="primary">DOGL4_0</name>
    <name evidence="3" type="ORF">CFP56_009728</name>
</gene>
<evidence type="ECO:0000313" key="3">
    <source>
        <dbReference type="EMBL" id="KAK7845293.1"/>
    </source>
</evidence>
<dbReference type="GO" id="GO:0043565">
    <property type="term" value="F:sequence-specific DNA binding"/>
    <property type="evidence" value="ECO:0007669"/>
    <property type="project" value="InterPro"/>
</dbReference>
<dbReference type="AlphaFoldDB" id="A0AAW0L446"/>
<dbReference type="InterPro" id="IPR025422">
    <property type="entry name" value="TGA_domain"/>
</dbReference>
<sequence length="365" mass="42232">MPDRSTTGTQTNNADSFKTFLEGWMVRQEHYLDELLSAQQHCHDMQDEDIKELSSRVLAHYQEYYEAKSRIAQRDIFLAFSPTWLTSFERTFLWIAGFKPGVVFRIVTNSVLDMSEDQTQRMNRSTTGTQTNNADSFKTFLEGWMVRQEHYLDELLSAQQHCHDMQDEDIKELSSRVLAHYQEYYEAKSRIAQRDIFLAFSPTWLTSFERTFLWIAGFKPGVVFRIVTNSVLDMSEDQTQRMNRLLEETKLEERALNDELAKVHESMAGPTMLEAARRSVRLVDGEASEEETAMATLRVALESVVANADSLRMRTAMKVVEILRPAQKVSFLAGAAQLQLKIRSWGLQRQEDKKETLHRHEAADL</sequence>
<keyword evidence="1" id="KW-0175">Coiled coil</keyword>
<evidence type="ECO:0000256" key="1">
    <source>
        <dbReference type="SAM" id="Coils"/>
    </source>
</evidence>
<organism evidence="3 4">
    <name type="scientific">Quercus suber</name>
    <name type="common">Cork oak</name>
    <dbReference type="NCBI Taxonomy" id="58331"/>
    <lineage>
        <taxon>Eukaryota</taxon>
        <taxon>Viridiplantae</taxon>
        <taxon>Streptophyta</taxon>
        <taxon>Embryophyta</taxon>
        <taxon>Tracheophyta</taxon>
        <taxon>Spermatophyta</taxon>
        <taxon>Magnoliopsida</taxon>
        <taxon>eudicotyledons</taxon>
        <taxon>Gunneridae</taxon>
        <taxon>Pentapetalae</taxon>
        <taxon>rosids</taxon>
        <taxon>fabids</taxon>
        <taxon>Fagales</taxon>
        <taxon>Fagaceae</taxon>
        <taxon>Quercus</taxon>
    </lineage>
</organism>
<reference evidence="3 4" key="1">
    <citation type="journal article" date="2018" name="Sci. Data">
        <title>The draft genome sequence of cork oak.</title>
        <authorList>
            <person name="Ramos A.M."/>
            <person name="Usie A."/>
            <person name="Barbosa P."/>
            <person name="Barros P.M."/>
            <person name="Capote T."/>
            <person name="Chaves I."/>
            <person name="Simoes F."/>
            <person name="Abreu I."/>
            <person name="Carrasquinho I."/>
            <person name="Faro C."/>
            <person name="Guimaraes J.B."/>
            <person name="Mendonca D."/>
            <person name="Nobrega F."/>
            <person name="Rodrigues L."/>
            <person name="Saibo N.J.M."/>
            <person name="Varela M.C."/>
            <person name="Egas C."/>
            <person name="Matos J."/>
            <person name="Miguel C.M."/>
            <person name="Oliveira M.M."/>
            <person name="Ricardo C.P."/>
            <person name="Goncalves S."/>
        </authorList>
    </citation>
    <scope>NUCLEOTIDE SEQUENCE [LARGE SCALE GENOMIC DNA]</scope>
    <source>
        <strain evidence="4">cv. HL8</strain>
    </source>
</reference>
<keyword evidence="4" id="KW-1185">Reference proteome</keyword>
<proteinExistence type="predicted"/>
<evidence type="ECO:0000259" key="2">
    <source>
        <dbReference type="PROSITE" id="PS51806"/>
    </source>
</evidence>